<keyword evidence="4" id="KW-1185">Reference proteome</keyword>
<gene>
    <name evidence="3" type="ORF">M421DRAFT_416423</name>
</gene>
<feature type="transmembrane region" description="Helical" evidence="2">
    <location>
        <begin position="116"/>
        <end position="138"/>
    </location>
</feature>
<accession>A0A6A5RWN1</accession>
<keyword evidence="2" id="KW-0812">Transmembrane</keyword>
<evidence type="ECO:0000256" key="2">
    <source>
        <dbReference type="SAM" id="Phobius"/>
    </source>
</evidence>
<dbReference type="EMBL" id="ML978958">
    <property type="protein sequence ID" value="KAF1932811.1"/>
    <property type="molecule type" value="Genomic_DNA"/>
</dbReference>
<proteinExistence type="predicted"/>
<name>A0A6A5RWN1_9PLEO</name>
<evidence type="ECO:0000313" key="4">
    <source>
        <dbReference type="Proteomes" id="UP000800082"/>
    </source>
</evidence>
<evidence type="ECO:0000256" key="1">
    <source>
        <dbReference type="SAM" id="MobiDB-lite"/>
    </source>
</evidence>
<dbReference type="RefSeq" id="XP_033453059.1">
    <property type="nucleotide sequence ID" value="XM_033591062.1"/>
</dbReference>
<dbReference type="OrthoDB" id="5421757at2759"/>
<reference evidence="3" key="1">
    <citation type="journal article" date="2020" name="Stud. Mycol.">
        <title>101 Dothideomycetes genomes: a test case for predicting lifestyles and emergence of pathogens.</title>
        <authorList>
            <person name="Haridas S."/>
            <person name="Albert R."/>
            <person name="Binder M."/>
            <person name="Bloem J."/>
            <person name="Labutti K."/>
            <person name="Salamov A."/>
            <person name="Andreopoulos B."/>
            <person name="Baker S."/>
            <person name="Barry K."/>
            <person name="Bills G."/>
            <person name="Bluhm B."/>
            <person name="Cannon C."/>
            <person name="Castanera R."/>
            <person name="Culley D."/>
            <person name="Daum C."/>
            <person name="Ezra D."/>
            <person name="Gonzalez J."/>
            <person name="Henrissat B."/>
            <person name="Kuo A."/>
            <person name="Liang C."/>
            <person name="Lipzen A."/>
            <person name="Lutzoni F."/>
            <person name="Magnuson J."/>
            <person name="Mondo S."/>
            <person name="Nolan M."/>
            <person name="Ohm R."/>
            <person name="Pangilinan J."/>
            <person name="Park H.-J."/>
            <person name="Ramirez L."/>
            <person name="Alfaro M."/>
            <person name="Sun H."/>
            <person name="Tritt A."/>
            <person name="Yoshinaga Y."/>
            <person name="Zwiers L.-H."/>
            <person name="Turgeon B."/>
            <person name="Goodwin S."/>
            <person name="Spatafora J."/>
            <person name="Crous P."/>
            <person name="Grigoriev I."/>
        </authorList>
    </citation>
    <scope>NUCLEOTIDE SEQUENCE</scope>
    <source>
        <strain evidence="3">CBS 183.55</strain>
    </source>
</reference>
<dbReference type="Proteomes" id="UP000800082">
    <property type="component" value="Unassembled WGS sequence"/>
</dbReference>
<dbReference type="GeneID" id="54348730"/>
<evidence type="ECO:0000313" key="3">
    <source>
        <dbReference type="EMBL" id="KAF1932811.1"/>
    </source>
</evidence>
<feature type="transmembrane region" description="Helical" evidence="2">
    <location>
        <begin position="61"/>
        <end position="83"/>
    </location>
</feature>
<feature type="region of interest" description="Disordered" evidence="1">
    <location>
        <begin position="1"/>
        <end position="22"/>
    </location>
</feature>
<organism evidence="3 4">
    <name type="scientific">Didymella exigua CBS 183.55</name>
    <dbReference type="NCBI Taxonomy" id="1150837"/>
    <lineage>
        <taxon>Eukaryota</taxon>
        <taxon>Fungi</taxon>
        <taxon>Dikarya</taxon>
        <taxon>Ascomycota</taxon>
        <taxon>Pezizomycotina</taxon>
        <taxon>Dothideomycetes</taxon>
        <taxon>Pleosporomycetidae</taxon>
        <taxon>Pleosporales</taxon>
        <taxon>Pleosporineae</taxon>
        <taxon>Didymellaceae</taxon>
        <taxon>Didymella</taxon>
    </lineage>
</organism>
<protein>
    <submittedName>
        <fullName evidence="3">Uncharacterized protein</fullName>
    </submittedName>
</protein>
<dbReference type="AlphaFoldDB" id="A0A6A5RWN1"/>
<sequence>MPPKGKQKAVKSATKQIPPPFSPADPSLAPLLETFDPSTVYIIHTDVHPAWFKKRIFSVPIGLNLLITAILVWRAYAIIPFYYKILASLGGHSNHTTIYYAKQTWGGLIWKVVQRMVTFFIDYVLVMVIAPWPYGFFLEAPGNPVRWRWNVGFRDEEVYVRQSRGWGAKDLLGEAEGSSGKAGEESPFFKTRILPAVDPQRLKEKTGYLLMDGDFDLDFYGMTAATQLLDRKDVAADLLKKCVLVYVGDTAKGEGQWTVWNCGMLDVNEPSEMEARDKVIAIKDKLTEMGKENLFFRWVELIQYESNAPGGFTQERQVAAAEKVKKMFEEQGVDWDKFSQEIGGLEGVPGL</sequence>
<keyword evidence="2" id="KW-0472">Membrane</keyword>
<keyword evidence="2" id="KW-1133">Transmembrane helix</keyword>